<feature type="non-terminal residue" evidence="1">
    <location>
        <position position="47"/>
    </location>
</feature>
<evidence type="ECO:0000313" key="1">
    <source>
        <dbReference type="EMBL" id="GAG40570.1"/>
    </source>
</evidence>
<protein>
    <submittedName>
        <fullName evidence="1">Uncharacterized protein</fullName>
    </submittedName>
</protein>
<dbReference type="AlphaFoldDB" id="X0XBX4"/>
<dbReference type="EMBL" id="BARS01042242">
    <property type="protein sequence ID" value="GAG40570.1"/>
    <property type="molecule type" value="Genomic_DNA"/>
</dbReference>
<reference evidence="1" key="1">
    <citation type="journal article" date="2014" name="Front. Microbiol.">
        <title>High frequency of phylogenetically diverse reductive dehalogenase-homologous genes in deep subseafloor sedimentary metagenomes.</title>
        <authorList>
            <person name="Kawai M."/>
            <person name="Futagami T."/>
            <person name="Toyoda A."/>
            <person name="Takaki Y."/>
            <person name="Nishi S."/>
            <person name="Hori S."/>
            <person name="Arai W."/>
            <person name="Tsubouchi T."/>
            <person name="Morono Y."/>
            <person name="Uchiyama I."/>
            <person name="Ito T."/>
            <person name="Fujiyama A."/>
            <person name="Inagaki F."/>
            <person name="Takami H."/>
        </authorList>
    </citation>
    <scope>NUCLEOTIDE SEQUENCE</scope>
    <source>
        <strain evidence="1">Expedition CK06-06</strain>
    </source>
</reference>
<gene>
    <name evidence="1" type="ORF">S01H1_64112</name>
</gene>
<name>X0XBX4_9ZZZZ</name>
<accession>X0XBX4</accession>
<sequence length="47" mass="4902">MIKKIIIIAAAGMISFAGAFVLARLTKPAPVPQSDESKQPAVTASDF</sequence>
<organism evidence="1">
    <name type="scientific">marine sediment metagenome</name>
    <dbReference type="NCBI Taxonomy" id="412755"/>
    <lineage>
        <taxon>unclassified sequences</taxon>
        <taxon>metagenomes</taxon>
        <taxon>ecological metagenomes</taxon>
    </lineage>
</organism>
<proteinExistence type="predicted"/>
<comment type="caution">
    <text evidence="1">The sequence shown here is derived from an EMBL/GenBank/DDBJ whole genome shotgun (WGS) entry which is preliminary data.</text>
</comment>